<evidence type="ECO:0000256" key="1">
    <source>
        <dbReference type="ARBA" id="ARBA00004613"/>
    </source>
</evidence>
<evidence type="ECO:0000256" key="3">
    <source>
        <dbReference type="ARBA" id="ARBA00022525"/>
    </source>
</evidence>
<reference evidence="5 6" key="1">
    <citation type="journal article" date="2018" name="Sci. Data">
        <title>The draft genome sequence of cork oak.</title>
        <authorList>
            <person name="Ramos A.M."/>
            <person name="Usie A."/>
            <person name="Barbosa P."/>
            <person name="Barros P.M."/>
            <person name="Capote T."/>
            <person name="Chaves I."/>
            <person name="Simoes F."/>
            <person name="Abreu I."/>
            <person name="Carrasquinho I."/>
            <person name="Faro C."/>
            <person name="Guimaraes J.B."/>
            <person name="Mendonca D."/>
            <person name="Nobrega F."/>
            <person name="Rodrigues L."/>
            <person name="Saibo N.J.M."/>
            <person name="Varela M.C."/>
            <person name="Egas C."/>
            <person name="Matos J."/>
            <person name="Miguel C.M."/>
            <person name="Oliveira M.M."/>
            <person name="Ricardo C.P."/>
            <person name="Goncalves S."/>
        </authorList>
    </citation>
    <scope>NUCLEOTIDE SEQUENCE [LARGE SCALE GENOMIC DNA]</scope>
    <source>
        <strain evidence="6">cv. HL8</strain>
    </source>
</reference>
<evidence type="ECO:0000256" key="2">
    <source>
        <dbReference type="ARBA" id="ARBA00005592"/>
    </source>
</evidence>
<comment type="subcellular location">
    <subcellularLocation>
        <location evidence="1">Secreted</location>
    </subcellularLocation>
</comment>
<keyword evidence="6" id="KW-1185">Reference proteome</keyword>
<dbReference type="InterPro" id="IPR039271">
    <property type="entry name" value="Kiwellin-like"/>
</dbReference>
<dbReference type="Pfam" id="PF24300">
    <property type="entry name" value="KWL1"/>
    <property type="match status" value="1"/>
</dbReference>
<dbReference type="InterPro" id="IPR036908">
    <property type="entry name" value="RlpA-like_sf"/>
</dbReference>
<comment type="similarity">
    <text evidence="2">Belongs to the kiwellin family.</text>
</comment>
<organism evidence="5 6">
    <name type="scientific">Quercus suber</name>
    <name type="common">Cork oak</name>
    <dbReference type="NCBI Taxonomy" id="58331"/>
    <lineage>
        <taxon>Eukaryota</taxon>
        <taxon>Viridiplantae</taxon>
        <taxon>Streptophyta</taxon>
        <taxon>Embryophyta</taxon>
        <taxon>Tracheophyta</taxon>
        <taxon>Spermatophyta</taxon>
        <taxon>Magnoliopsida</taxon>
        <taxon>eudicotyledons</taxon>
        <taxon>Gunneridae</taxon>
        <taxon>Pentapetalae</taxon>
        <taxon>rosids</taxon>
        <taxon>fabids</taxon>
        <taxon>Fagales</taxon>
        <taxon>Fagaceae</taxon>
        <taxon>Quercus</taxon>
    </lineage>
</organism>
<evidence type="ECO:0000256" key="4">
    <source>
        <dbReference type="ARBA" id="ARBA00022729"/>
    </source>
</evidence>
<dbReference type="GO" id="GO:0005576">
    <property type="term" value="C:extracellular region"/>
    <property type="evidence" value="ECO:0007669"/>
    <property type="project" value="UniProtKB-SubCell"/>
</dbReference>
<evidence type="ECO:0000313" key="6">
    <source>
        <dbReference type="Proteomes" id="UP000237347"/>
    </source>
</evidence>
<comment type="caution">
    <text evidence="5">The sequence shown here is derived from an EMBL/GenBank/DDBJ whole genome shotgun (WGS) entry which is preliminary data.</text>
</comment>
<evidence type="ECO:0000313" key="5">
    <source>
        <dbReference type="EMBL" id="KAK7836238.1"/>
    </source>
</evidence>
<name>A0AAW0KAC9_QUESU</name>
<sequence length="145" mass="16271">QRGRAPKQSIGRVGAVTATRQILKLNNAVQVAELGERSLLLTNATQQMTQIYHFDDTPVVALSTGWFNKKSRCLNNFTINANGRSMVAMVVDECDSTMGCDSNHDYGLHVLITLLMFPKLRRKHWVCLVMIGADWILHGPMLKFI</sequence>
<protein>
    <submittedName>
        <fullName evidence="5">Ripening-related protein grip22</fullName>
    </submittedName>
</protein>
<dbReference type="PANTHER" id="PTHR33191:SF58">
    <property type="entry name" value="RIPENING-RELATED PROTEIN 1"/>
    <property type="match status" value="1"/>
</dbReference>
<dbReference type="Proteomes" id="UP000237347">
    <property type="component" value="Unassembled WGS sequence"/>
</dbReference>
<proteinExistence type="inferred from homology"/>
<dbReference type="EMBL" id="PKMF04000358">
    <property type="protein sequence ID" value="KAK7836238.1"/>
    <property type="molecule type" value="Genomic_DNA"/>
</dbReference>
<dbReference type="AlphaFoldDB" id="A0AAW0KAC9"/>
<dbReference type="Gene3D" id="2.40.40.10">
    <property type="entry name" value="RlpA-like domain"/>
    <property type="match status" value="1"/>
</dbReference>
<accession>A0AAW0KAC9</accession>
<feature type="non-terminal residue" evidence="5">
    <location>
        <position position="1"/>
    </location>
</feature>
<dbReference type="PANTHER" id="PTHR33191">
    <property type="entry name" value="RIPENING-RELATED PROTEIN 2-RELATED"/>
    <property type="match status" value="1"/>
</dbReference>
<gene>
    <name evidence="5" type="primary">grip22_6</name>
    <name evidence="5" type="ORF">CFP56_022842</name>
</gene>
<dbReference type="SUPFAM" id="SSF50685">
    <property type="entry name" value="Barwin-like endoglucanases"/>
    <property type="match status" value="1"/>
</dbReference>
<keyword evidence="3" id="KW-0964">Secreted</keyword>
<keyword evidence="4" id="KW-0732">Signal</keyword>